<dbReference type="InterPro" id="IPR051782">
    <property type="entry name" value="ABC_Transporter_VariousFunc"/>
</dbReference>
<dbReference type="GO" id="GO:0005524">
    <property type="term" value="F:ATP binding"/>
    <property type="evidence" value="ECO:0007669"/>
    <property type="project" value="UniProtKB-KW"/>
</dbReference>
<protein>
    <submittedName>
        <fullName evidence="5">Taurine import ATP-binding protein TauB</fullName>
        <ecNumber evidence="5">3.6.3.36</ecNumber>
    </submittedName>
</protein>
<evidence type="ECO:0000313" key="5">
    <source>
        <dbReference type="EMBL" id="CAA7392717.1"/>
    </source>
</evidence>
<evidence type="ECO:0000256" key="2">
    <source>
        <dbReference type="ARBA" id="ARBA00022741"/>
    </source>
</evidence>
<feature type="domain" description="ABC transporter" evidence="4">
    <location>
        <begin position="22"/>
        <end position="147"/>
    </location>
</feature>
<dbReference type="GO" id="GO:0016887">
    <property type="term" value="F:ATP hydrolysis activity"/>
    <property type="evidence" value="ECO:0007669"/>
    <property type="project" value="InterPro"/>
</dbReference>
<accession>A0A6N4XZ37</accession>
<evidence type="ECO:0000259" key="4">
    <source>
        <dbReference type="Pfam" id="PF00005"/>
    </source>
</evidence>
<keyword evidence="3 5" id="KW-0067">ATP-binding</keyword>
<evidence type="ECO:0000313" key="6">
    <source>
        <dbReference type="Proteomes" id="UP000445309"/>
    </source>
</evidence>
<name>A0A6N4XZ37_9FLAO</name>
<keyword evidence="1" id="KW-0813">Transport</keyword>
<keyword evidence="5" id="KW-0378">Hydrolase</keyword>
<proteinExistence type="predicted"/>
<dbReference type="InterPro" id="IPR003439">
    <property type="entry name" value="ABC_transporter-like_ATP-bd"/>
</dbReference>
<reference evidence="5 6" key="1">
    <citation type="submission" date="2020-01" db="EMBL/GenBank/DDBJ databases">
        <authorList>
            <person name="Rodrigo-Torres L."/>
            <person name="Arahal R. D."/>
            <person name="Lucena T."/>
        </authorList>
    </citation>
    <scope>NUCLEOTIDE SEQUENCE [LARGE SCALE GENOMIC DNA]</scope>
    <source>
        <strain evidence="5 6">CECT 9393</strain>
    </source>
</reference>
<dbReference type="SUPFAM" id="SSF52540">
    <property type="entry name" value="P-loop containing nucleoside triphosphate hydrolases"/>
    <property type="match status" value="1"/>
</dbReference>
<dbReference type="PANTHER" id="PTHR42939:SF1">
    <property type="entry name" value="ABC TRANSPORTER ATP-BINDING PROTEIN ALBC-RELATED"/>
    <property type="match status" value="1"/>
</dbReference>
<keyword evidence="6" id="KW-1185">Reference proteome</keyword>
<organism evidence="5 6">
    <name type="scientific">Chryseobacterium fistulae</name>
    <dbReference type="NCBI Taxonomy" id="2675058"/>
    <lineage>
        <taxon>Bacteria</taxon>
        <taxon>Pseudomonadati</taxon>
        <taxon>Bacteroidota</taxon>
        <taxon>Flavobacteriia</taxon>
        <taxon>Flavobacteriales</taxon>
        <taxon>Weeksellaceae</taxon>
        <taxon>Chryseobacterium group</taxon>
        <taxon>Chryseobacterium</taxon>
    </lineage>
</organism>
<dbReference type="InterPro" id="IPR027417">
    <property type="entry name" value="P-loop_NTPase"/>
</dbReference>
<dbReference type="Gene3D" id="3.40.50.300">
    <property type="entry name" value="P-loop containing nucleotide triphosphate hydrolases"/>
    <property type="match status" value="1"/>
</dbReference>
<evidence type="ECO:0000256" key="3">
    <source>
        <dbReference type="ARBA" id="ARBA00022840"/>
    </source>
</evidence>
<dbReference type="AlphaFoldDB" id="A0A6N4XZ37"/>
<evidence type="ECO:0000256" key="1">
    <source>
        <dbReference type="ARBA" id="ARBA00022448"/>
    </source>
</evidence>
<dbReference type="PANTHER" id="PTHR42939">
    <property type="entry name" value="ABC TRANSPORTER ATP-BINDING PROTEIN ALBC-RELATED"/>
    <property type="match status" value="1"/>
</dbReference>
<dbReference type="EMBL" id="CACVBY010000136">
    <property type="protein sequence ID" value="CAA7392717.1"/>
    <property type="molecule type" value="Genomic_DNA"/>
</dbReference>
<dbReference type="Proteomes" id="UP000445309">
    <property type="component" value="Unassembled WGS sequence"/>
</dbReference>
<sequence length="191" mass="22067">MNILEVNNFNVKINKFALNIPELVVKQGDIFHIKGKNGVGKTVFLNTLMGFMNYSGKLKITTKDVKGFINNDTLIPYLYPSEYFRYLEKANSNNKYLENCKSFSKLLKFDIDEKKYIRDLSEGNKKKVGIISILSLENDLMIFDEPYAYLDDFSCNVLDDFFINKKPDSTIIFSSHQETKVANDSFDFSEL</sequence>
<keyword evidence="2" id="KW-0547">Nucleotide-binding</keyword>
<dbReference type="EC" id="3.6.3.36" evidence="5"/>
<dbReference type="Pfam" id="PF00005">
    <property type="entry name" value="ABC_tran"/>
    <property type="match status" value="1"/>
</dbReference>
<gene>
    <name evidence="5" type="primary">tauB</name>
    <name evidence="5" type="ORF">CHRY9393_03395</name>
</gene>